<dbReference type="PANTHER" id="PTHR45458:SF1">
    <property type="entry name" value="SHORT CHAIN DEHYDROGENASE"/>
    <property type="match status" value="1"/>
</dbReference>
<dbReference type="Pfam" id="PF00106">
    <property type="entry name" value="adh_short"/>
    <property type="match status" value="1"/>
</dbReference>
<evidence type="ECO:0000256" key="1">
    <source>
        <dbReference type="ARBA" id="ARBA00022857"/>
    </source>
</evidence>
<name>A0AAN6RKR9_9PLEO</name>
<protein>
    <recommendedName>
        <fullName evidence="3">Ketoreductase domain-containing protein</fullName>
    </recommendedName>
</protein>
<dbReference type="PRINTS" id="PR00081">
    <property type="entry name" value="GDHRDH"/>
</dbReference>
<dbReference type="InterPro" id="IPR036291">
    <property type="entry name" value="NAD(P)-bd_dom_sf"/>
</dbReference>
<dbReference type="SUPFAM" id="SSF51735">
    <property type="entry name" value="NAD(P)-binding Rossmann-fold domains"/>
    <property type="match status" value="1"/>
</dbReference>
<dbReference type="SMART" id="SM00822">
    <property type="entry name" value="PKS_KR"/>
    <property type="match status" value="1"/>
</dbReference>
<dbReference type="AlphaFoldDB" id="A0AAN6RKR9"/>
<dbReference type="PROSITE" id="PS00061">
    <property type="entry name" value="ADH_SHORT"/>
    <property type="match status" value="1"/>
</dbReference>
<dbReference type="GO" id="GO:0016616">
    <property type="term" value="F:oxidoreductase activity, acting on the CH-OH group of donors, NAD or NADP as acceptor"/>
    <property type="evidence" value="ECO:0007669"/>
    <property type="project" value="TreeGrafter"/>
</dbReference>
<dbReference type="InterPro" id="IPR052184">
    <property type="entry name" value="SDR_enzymes"/>
</dbReference>
<dbReference type="InterPro" id="IPR002347">
    <property type="entry name" value="SDR_fam"/>
</dbReference>
<evidence type="ECO:0000256" key="2">
    <source>
        <dbReference type="RuleBase" id="RU000363"/>
    </source>
</evidence>
<keyword evidence="1" id="KW-0521">NADP</keyword>
<proteinExistence type="inferred from homology"/>
<dbReference type="InterPro" id="IPR020904">
    <property type="entry name" value="Sc_DH/Rdtase_CS"/>
</dbReference>
<sequence length="242" mass="25433">MSIYLITGAARGIGLELVRQLSSDASTIVIATVRALTPELQHLGDERNNVRIVTCDVSSGESVSSLSTTLPTVLPHGDKITHLLNNAGVVAQRDVQATSMTAAALTENITINTLGPARVTEAVLPFLAPNALIVNISSGIGSLQLLANGNIPPQATAYSVSKAALNMLTVHQAYELKGRYRVVCLDPGHVKTRLGGDQAGVEIYDSAAGIIKTIGGLNDDPEGDRQNGKARFVDFGGKEVPW</sequence>
<gene>
    <name evidence="4" type="ORF">GRF29_28g1392268</name>
</gene>
<dbReference type="InterPro" id="IPR057326">
    <property type="entry name" value="KR_dom"/>
</dbReference>
<dbReference type="PANTHER" id="PTHR45458">
    <property type="entry name" value="SHORT-CHAIN DEHYDROGENASE/REDUCTASE SDR"/>
    <property type="match status" value="1"/>
</dbReference>
<accession>A0AAN6RKR9</accession>
<reference evidence="4 5" key="1">
    <citation type="submission" date="2021-02" db="EMBL/GenBank/DDBJ databases">
        <title>Genome assembly of Pseudopithomyces chartarum.</title>
        <authorList>
            <person name="Jauregui R."/>
            <person name="Singh J."/>
            <person name="Voisey C."/>
        </authorList>
    </citation>
    <scope>NUCLEOTIDE SEQUENCE [LARGE SCALE GENOMIC DNA]</scope>
    <source>
        <strain evidence="4 5">AGR01</strain>
    </source>
</reference>
<organism evidence="4 5">
    <name type="scientific">Pseudopithomyces chartarum</name>
    <dbReference type="NCBI Taxonomy" id="1892770"/>
    <lineage>
        <taxon>Eukaryota</taxon>
        <taxon>Fungi</taxon>
        <taxon>Dikarya</taxon>
        <taxon>Ascomycota</taxon>
        <taxon>Pezizomycotina</taxon>
        <taxon>Dothideomycetes</taxon>
        <taxon>Pleosporomycetidae</taxon>
        <taxon>Pleosporales</taxon>
        <taxon>Massarineae</taxon>
        <taxon>Didymosphaeriaceae</taxon>
        <taxon>Pseudopithomyces</taxon>
    </lineage>
</organism>
<comment type="caution">
    <text evidence="4">The sequence shown here is derived from an EMBL/GenBank/DDBJ whole genome shotgun (WGS) entry which is preliminary data.</text>
</comment>
<evidence type="ECO:0000259" key="3">
    <source>
        <dbReference type="SMART" id="SM00822"/>
    </source>
</evidence>
<feature type="domain" description="Ketoreductase" evidence="3">
    <location>
        <begin position="2"/>
        <end position="189"/>
    </location>
</feature>
<dbReference type="EMBL" id="WVTA01000004">
    <property type="protein sequence ID" value="KAK3213894.1"/>
    <property type="molecule type" value="Genomic_DNA"/>
</dbReference>
<dbReference type="Gene3D" id="3.40.50.720">
    <property type="entry name" value="NAD(P)-binding Rossmann-like Domain"/>
    <property type="match status" value="1"/>
</dbReference>
<evidence type="ECO:0000313" key="4">
    <source>
        <dbReference type="EMBL" id="KAK3213894.1"/>
    </source>
</evidence>
<dbReference type="PRINTS" id="PR00080">
    <property type="entry name" value="SDRFAMILY"/>
</dbReference>
<dbReference type="Proteomes" id="UP001280581">
    <property type="component" value="Unassembled WGS sequence"/>
</dbReference>
<keyword evidence="5" id="KW-1185">Reference proteome</keyword>
<evidence type="ECO:0000313" key="5">
    <source>
        <dbReference type="Proteomes" id="UP001280581"/>
    </source>
</evidence>
<comment type="similarity">
    <text evidence="2">Belongs to the short-chain dehydrogenases/reductases (SDR) family.</text>
</comment>